<sequence length="260" mass="30564">MNLPDDLFDQMIVIINSYLNIWKSFLQDQNFTGLPLYTNLNEFTRCKYSKSFQFPSRSVFNVVCQHIIEDSKDFYIFYLEDSSKTLTISFKICPKVSLIDDTIFVTLSGEGNFIHLLSQKEYSFTLPDIRIRNFYDNQSPELFGTCSIKNTRQNISCDLNFKNSPLNSQYLYGFIHHESNIFLFEGSWDDQINITDQLGTVIDTIKIKTHELYARKVSTFDSCHMCESKKLWRDTRRNIRQSNDLKFKTSINQVRNMSLT</sequence>
<dbReference type="SUPFAM" id="SSF144000">
    <property type="entry name" value="Oxysterol-binding protein-like"/>
    <property type="match status" value="1"/>
</dbReference>
<dbReference type="Gene3D" id="2.40.160.120">
    <property type="match status" value="1"/>
</dbReference>
<reference evidence="1" key="1">
    <citation type="submission" date="2018-11" db="EMBL/GenBank/DDBJ databases">
        <title>Henneguya salminicola genome and transcriptome.</title>
        <authorList>
            <person name="Yahalomi D."/>
            <person name="Atkinson S.D."/>
            <person name="Neuhof M."/>
            <person name="Chang E.S."/>
            <person name="Philippe H."/>
            <person name="Cartwright P."/>
            <person name="Bartholomew J.L."/>
            <person name="Huchon D."/>
        </authorList>
    </citation>
    <scope>NUCLEOTIDE SEQUENCE</scope>
    <source>
        <strain evidence="1">Hz1</strain>
        <tissue evidence="1">Whole</tissue>
    </source>
</reference>
<dbReference type="InterPro" id="IPR037239">
    <property type="entry name" value="OSBP_sf"/>
</dbReference>
<dbReference type="AlphaFoldDB" id="A0A6G3MF86"/>
<dbReference type="InterPro" id="IPR000648">
    <property type="entry name" value="Oxysterol-bd"/>
</dbReference>
<dbReference type="Pfam" id="PF01237">
    <property type="entry name" value="Oxysterol_BP"/>
    <property type="match status" value="1"/>
</dbReference>
<accession>A0A6G3MF86</accession>
<proteinExistence type="predicted"/>
<name>A0A6G3MF86_HENSL</name>
<organism evidence="1">
    <name type="scientific">Henneguya salminicola</name>
    <name type="common">Myxosporean</name>
    <dbReference type="NCBI Taxonomy" id="69463"/>
    <lineage>
        <taxon>Eukaryota</taxon>
        <taxon>Metazoa</taxon>
        <taxon>Cnidaria</taxon>
        <taxon>Myxozoa</taxon>
        <taxon>Myxosporea</taxon>
        <taxon>Bivalvulida</taxon>
        <taxon>Platysporina</taxon>
        <taxon>Myxobolidae</taxon>
        <taxon>Henneguya</taxon>
    </lineage>
</organism>
<dbReference type="EMBL" id="GHBP01001349">
    <property type="protein sequence ID" value="NDJ92708.1"/>
    <property type="molecule type" value="Transcribed_RNA"/>
</dbReference>
<protein>
    <submittedName>
        <fullName evidence="1">Oxysterol-binding protein-related protein 10 (Trinotate prediction)</fullName>
    </submittedName>
</protein>
<evidence type="ECO:0000313" key="1">
    <source>
        <dbReference type="EMBL" id="NDJ92708.1"/>
    </source>
</evidence>
<dbReference type="OrthoDB" id="10646555at2759"/>
<dbReference type="GO" id="GO:0008289">
    <property type="term" value="F:lipid binding"/>
    <property type="evidence" value="ECO:0007669"/>
    <property type="project" value="InterPro"/>
</dbReference>